<dbReference type="InterPro" id="IPR002173">
    <property type="entry name" value="Carboh/pur_kinase_PfkB_CS"/>
</dbReference>
<dbReference type="GO" id="GO:0006974">
    <property type="term" value="P:DNA damage response"/>
    <property type="evidence" value="ECO:0007669"/>
    <property type="project" value="TreeGrafter"/>
</dbReference>
<dbReference type="Proteomes" id="UP000646877">
    <property type="component" value="Unassembled WGS sequence"/>
</dbReference>
<dbReference type="AlphaFoldDB" id="A0A8I2H4Y9"/>
<evidence type="ECO:0000259" key="4">
    <source>
        <dbReference type="Pfam" id="PF00294"/>
    </source>
</evidence>
<dbReference type="PANTHER" id="PTHR43085:SF15">
    <property type="entry name" value="2-DEHYDRO-3-DEOXYGLUCONOKINASE"/>
    <property type="match status" value="1"/>
</dbReference>
<organism evidence="5 7">
    <name type="scientific">Pseudoalteromonas maricaloris</name>
    <dbReference type="NCBI Taxonomy" id="184924"/>
    <lineage>
        <taxon>Bacteria</taxon>
        <taxon>Pseudomonadati</taxon>
        <taxon>Pseudomonadota</taxon>
        <taxon>Gammaproteobacteria</taxon>
        <taxon>Alteromonadales</taxon>
        <taxon>Pseudoalteromonadaceae</taxon>
        <taxon>Pseudoalteromonas</taxon>
    </lineage>
</organism>
<name>A0A8I2H4Y9_9GAMM</name>
<evidence type="ECO:0000313" key="8">
    <source>
        <dbReference type="Proteomes" id="UP001304419"/>
    </source>
</evidence>
<accession>A0A8I2H4Y9</accession>
<feature type="domain" description="Carbohydrate kinase PfkB" evidence="4">
    <location>
        <begin position="18"/>
        <end position="306"/>
    </location>
</feature>
<dbReference type="PROSITE" id="PS00584">
    <property type="entry name" value="PFKB_KINASES_2"/>
    <property type="match status" value="1"/>
</dbReference>
<dbReference type="GO" id="GO:0019698">
    <property type="term" value="P:D-galacturonate catabolic process"/>
    <property type="evidence" value="ECO:0007669"/>
    <property type="project" value="TreeGrafter"/>
</dbReference>
<dbReference type="CDD" id="cd01166">
    <property type="entry name" value="KdgK"/>
    <property type="match status" value="1"/>
</dbReference>
<dbReference type="RefSeq" id="WP_193521733.1">
    <property type="nucleotide sequence ID" value="NZ_CBCSDF010000017.1"/>
</dbReference>
<dbReference type="EMBL" id="CP137579">
    <property type="protein sequence ID" value="WOX30608.1"/>
    <property type="molecule type" value="Genomic_DNA"/>
</dbReference>
<dbReference type="InterPro" id="IPR011611">
    <property type="entry name" value="PfkB_dom"/>
</dbReference>
<gene>
    <name evidence="5" type="ORF">F9Y85_07475</name>
    <name evidence="6" type="ORF">R5H13_22255</name>
</gene>
<evidence type="ECO:0000256" key="2">
    <source>
        <dbReference type="ARBA" id="ARBA00022679"/>
    </source>
</evidence>
<dbReference type="GO" id="GO:0008673">
    <property type="term" value="F:2-dehydro-3-deoxygluconokinase activity"/>
    <property type="evidence" value="ECO:0007669"/>
    <property type="project" value="TreeGrafter"/>
</dbReference>
<dbReference type="GO" id="GO:0005829">
    <property type="term" value="C:cytosol"/>
    <property type="evidence" value="ECO:0007669"/>
    <property type="project" value="TreeGrafter"/>
</dbReference>
<evidence type="ECO:0000256" key="1">
    <source>
        <dbReference type="ARBA" id="ARBA00010688"/>
    </source>
</evidence>
<evidence type="ECO:0000313" key="5">
    <source>
        <dbReference type="EMBL" id="NLR21159.1"/>
    </source>
</evidence>
<proteinExistence type="inferred from homology"/>
<dbReference type="GO" id="GO:0042840">
    <property type="term" value="P:D-glucuronate catabolic process"/>
    <property type="evidence" value="ECO:0007669"/>
    <property type="project" value="TreeGrafter"/>
</dbReference>
<reference evidence="6 8" key="2">
    <citation type="submission" date="2023-10" db="EMBL/GenBank/DDBJ databases">
        <title>To unveil natural product biosynthetic capacity in Pseudoalteromonas.</title>
        <authorList>
            <person name="Wang J."/>
        </authorList>
    </citation>
    <scope>NUCLEOTIDE SEQUENCE [LARGE SCALE GENOMIC DNA]</scope>
    <source>
        <strain evidence="6 8">DSM 15914</strain>
    </source>
</reference>
<keyword evidence="2" id="KW-0808">Transferase</keyword>
<dbReference type="InterPro" id="IPR050306">
    <property type="entry name" value="PfkB_Carbo_kinase"/>
</dbReference>
<evidence type="ECO:0000313" key="7">
    <source>
        <dbReference type="Proteomes" id="UP000646877"/>
    </source>
</evidence>
<dbReference type="InterPro" id="IPR029056">
    <property type="entry name" value="Ribokinase-like"/>
</dbReference>
<keyword evidence="8" id="KW-1185">Reference proteome</keyword>
<dbReference type="SUPFAM" id="SSF53613">
    <property type="entry name" value="Ribokinase-like"/>
    <property type="match status" value="1"/>
</dbReference>
<dbReference type="Gene3D" id="3.40.1190.20">
    <property type="match status" value="1"/>
</dbReference>
<dbReference type="Pfam" id="PF00294">
    <property type="entry name" value="PfkB"/>
    <property type="match status" value="1"/>
</dbReference>
<evidence type="ECO:0000256" key="3">
    <source>
        <dbReference type="ARBA" id="ARBA00022777"/>
    </source>
</evidence>
<reference evidence="5" key="1">
    <citation type="submission" date="2019-10" db="EMBL/GenBank/DDBJ databases">
        <authorList>
            <person name="Paulsen S."/>
        </authorList>
    </citation>
    <scope>NUCLEOTIDE SEQUENCE</scope>
    <source>
        <strain evidence="5">LMG 19692</strain>
    </source>
</reference>
<protein>
    <submittedName>
        <fullName evidence="5">Sugar kinase</fullName>
    </submittedName>
</protein>
<dbReference type="EMBL" id="WEIA01000003">
    <property type="protein sequence ID" value="NLR21159.1"/>
    <property type="molecule type" value="Genomic_DNA"/>
</dbReference>
<dbReference type="Proteomes" id="UP001304419">
    <property type="component" value="Chromosome 2"/>
</dbReference>
<dbReference type="PANTHER" id="PTHR43085">
    <property type="entry name" value="HEXOKINASE FAMILY MEMBER"/>
    <property type="match status" value="1"/>
</dbReference>
<keyword evidence="3 5" id="KW-0418">Kinase</keyword>
<comment type="similarity">
    <text evidence="1">Belongs to the carbohydrate kinase PfkB family.</text>
</comment>
<sequence>MKSAIKQLVCFGECMVEHRADGTSSFGGDTFNTAWYLAQLLKQSNDNHIAVSFASAIGTDKASTNLLDMLSNTNIRQDYIVLEPHSAVGEYWITLDEKGERRFTFAREHSPVRQYFKRDETLTQALHNKLIDVIYLSGISLAILDESQRKHLFEALAAFKNRGGLIFFDNNYRQTLWHSDNPKLSYQAVMALADIAFLTDEDEYAVYGTANVDEIIAEHQKQSSQLLVIRQGAQPCVIAPPNNSSPIYIAAQNIAPQLILDTCGAGDAFVAGFLAHWLEGCDLQTAACFAHQVAAEIIQHHGALISADFLPKLVTQE</sequence>
<evidence type="ECO:0000313" key="6">
    <source>
        <dbReference type="EMBL" id="WOX30608.1"/>
    </source>
</evidence>